<evidence type="ECO:0000313" key="3">
    <source>
        <dbReference type="EMBL" id="RHJ88131.1"/>
    </source>
</evidence>
<name>A0A415E3C4_9FIRM</name>
<keyword evidence="2" id="KW-0288">FMN</keyword>
<dbReference type="Gene3D" id="3.40.50.360">
    <property type="match status" value="2"/>
</dbReference>
<dbReference type="SUPFAM" id="SSF52218">
    <property type="entry name" value="Flavoproteins"/>
    <property type="match status" value="2"/>
</dbReference>
<dbReference type="InterPro" id="IPR029039">
    <property type="entry name" value="Flavoprotein-like_sf"/>
</dbReference>
<dbReference type="STRING" id="1776384.GCA_900086585_03698"/>
<proteinExistence type="predicted"/>
<evidence type="ECO:0000313" key="4">
    <source>
        <dbReference type="Proteomes" id="UP000284841"/>
    </source>
</evidence>
<dbReference type="RefSeq" id="WP_118334697.1">
    <property type="nucleotide sequence ID" value="NZ_AP025567.1"/>
</dbReference>
<dbReference type="InterPro" id="IPR051796">
    <property type="entry name" value="ISF_SsuE-like"/>
</dbReference>
<evidence type="ECO:0000256" key="2">
    <source>
        <dbReference type="ARBA" id="ARBA00022643"/>
    </source>
</evidence>
<dbReference type="EMBL" id="QRMS01000002">
    <property type="protein sequence ID" value="RHJ88131.1"/>
    <property type="molecule type" value="Genomic_DNA"/>
</dbReference>
<keyword evidence="1" id="KW-0285">Flavoprotein</keyword>
<accession>A0A415E3C4</accession>
<protein>
    <submittedName>
        <fullName evidence="3">Flavodoxin family protein</fullName>
    </submittedName>
</protein>
<keyword evidence="4" id="KW-1185">Reference proteome</keyword>
<dbReference type="AlphaFoldDB" id="A0A415E3C4"/>
<organism evidence="3 4">
    <name type="scientific">Emergencia timonensis</name>
    <dbReference type="NCBI Taxonomy" id="1776384"/>
    <lineage>
        <taxon>Bacteria</taxon>
        <taxon>Bacillati</taxon>
        <taxon>Bacillota</taxon>
        <taxon>Clostridia</taxon>
        <taxon>Peptostreptococcales</taxon>
        <taxon>Anaerovoracaceae</taxon>
        <taxon>Emergencia</taxon>
    </lineage>
</organism>
<dbReference type="PANTHER" id="PTHR43278">
    <property type="entry name" value="NAD(P)H-DEPENDENT FMN-CONTAINING OXIDOREDUCTASE YWQN-RELATED"/>
    <property type="match status" value="1"/>
</dbReference>
<evidence type="ECO:0000256" key="1">
    <source>
        <dbReference type="ARBA" id="ARBA00022630"/>
    </source>
</evidence>
<gene>
    <name evidence="3" type="ORF">DW099_06845</name>
</gene>
<dbReference type="PANTHER" id="PTHR43278:SF2">
    <property type="entry name" value="IRON-SULFUR FLAVOPROTEIN"/>
    <property type="match status" value="1"/>
</dbReference>
<sequence length="394" mass="44105">MKENRLLIHDLQPGFAQNGNFDEIVEDIGTIKNCIGCFTCWIKTPMECVLKDSYEHMAEKLAACDELTIVSKCTYGGPSAYVKNVLDRSIPYMHPDFVIKNGEMHHKQRFPQHIAMKVIFYGDGLSETEKETAEEWSEAMAVNFDAAAVETTFCRDVVEVCQMLSEQGIPQDTICDEEQKKACLPLNRQEEGTMALISGSPKKKYSTSAKMLEELKSFLSKDQAVTELRFSDNGLAENHLQALAKAETFVISFPLYVDSIPSHLLRCLTEIDTYFAEQSCTKSVYAIINCGFYEGEQAKAAMKMVENWCVRCGFTFRGGLGVGAGGMWHSIKDVPPGHGPKKDYGKHLSELAEKMEQQEDYGCVFTTVNFPRFAYKMAGESGWKQAAKKNGITL</sequence>
<dbReference type="OrthoDB" id="1026745at2"/>
<comment type="caution">
    <text evidence="3">The sequence shown here is derived from an EMBL/GenBank/DDBJ whole genome shotgun (WGS) entry which is preliminary data.</text>
</comment>
<dbReference type="Proteomes" id="UP000284841">
    <property type="component" value="Unassembled WGS sequence"/>
</dbReference>
<reference evidence="3 4" key="1">
    <citation type="submission" date="2018-08" db="EMBL/GenBank/DDBJ databases">
        <title>A genome reference for cultivated species of the human gut microbiota.</title>
        <authorList>
            <person name="Zou Y."/>
            <person name="Xue W."/>
            <person name="Luo G."/>
        </authorList>
    </citation>
    <scope>NUCLEOTIDE SEQUENCE [LARGE SCALE GENOMIC DNA]</scope>
    <source>
        <strain evidence="3 4">AM07-24</strain>
    </source>
</reference>